<dbReference type="VEuPathDB" id="FungiDB:ASPZODRAFT_128865"/>
<reference evidence="8" key="1">
    <citation type="journal article" date="2017" name="Genome Biol.">
        <title>Comparative genomics reveals high biological diversity and specific adaptations in the industrially and medically important fungal genus Aspergillus.</title>
        <authorList>
            <person name="de Vries R.P."/>
            <person name="Riley R."/>
            <person name="Wiebenga A."/>
            <person name="Aguilar-Osorio G."/>
            <person name="Amillis S."/>
            <person name="Uchima C.A."/>
            <person name="Anderluh G."/>
            <person name="Asadollahi M."/>
            <person name="Askin M."/>
            <person name="Barry K."/>
            <person name="Battaglia E."/>
            <person name="Bayram O."/>
            <person name="Benocci T."/>
            <person name="Braus-Stromeyer S.A."/>
            <person name="Caldana C."/>
            <person name="Canovas D."/>
            <person name="Cerqueira G.C."/>
            <person name="Chen F."/>
            <person name="Chen W."/>
            <person name="Choi C."/>
            <person name="Clum A."/>
            <person name="Dos Santos R.A."/>
            <person name="Damasio A.R."/>
            <person name="Diallinas G."/>
            <person name="Emri T."/>
            <person name="Fekete E."/>
            <person name="Flipphi M."/>
            <person name="Freyberg S."/>
            <person name="Gallo A."/>
            <person name="Gournas C."/>
            <person name="Habgood R."/>
            <person name="Hainaut M."/>
            <person name="Harispe M.L."/>
            <person name="Henrissat B."/>
            <person name="Hilden K.S."/>
            <person name="Hope R."/>
            <person name="Hossain A."/>
            <person name="Karabika E."/>
            <person name="Karaffa L."/>
            <person name="Karanyi Z."/>
            <person name="Krasevec N."/>
            <person name="Kuo A."/>
            <person name="Kusch H."/>
            <person name="LaButti K."/>
            <person name="Lagendijk E.L."/>
            <person name="Lapidus A."/>
            <person name="Levasseur A."/>
            <person name="Lindquist E."/>
            <person name="Lipzen A."/>
            <person name="Logrieco A.F."/>
            <person name="MacCabe A."/>
            <person name="Maekelae M.R."/>
            <person name="Malavazi I."/>
            <person name="Melin P."/>
            <person name="Meyer V."/>
            <person name="Mielnichuk N."/>
            <person name="Miskei M."/>
            <person name="Molnar A.P."/>
            <person name="Mule G."/>
            <person name="Ngan C.Y."/>
            <person name="Orejas M."/>
            <person name="Orosz E."/>
            <person name="Ouedraogo J.P."/>
            <person name="Overkamp K.M."/>
            <person name="Park H.-S."/>
            <person name="Perrone G."/>
            <person name="Piumi F."/>
            <person name="Punt P.J."/>
            <person name="Ram A.F."/>
            <person name="Ramon A."/>
            <person name="Rauscher S."/>
            <person name="Record E."/>
            <person name="Riano-Pachon D.M."/>
            <person name="Robert V."/>
            <person name="Roehrig J."/>
            <person name="Ruller R."/>
            <person name="Salamov A."/>
            <person name="Salih N.S."/>
            <person name="Samson R.A."/>
            <person name="Sandor E."/>
            <person name="Sanguinetti M."/>
            <person name="Schuetze T."/>
            <person name="Sepcic K."/>
            <person name="Shelest E."/>
            <person name="Sherlock G."/>
            <person name="Sophianopoulou V."/>
            <person name="Squina F.M."/>
            <person name="Sun H."/>
            <person name="Susca A."/>
            <person name="Todd R.B."/>
            <person name="Tsang A."/>
            <person name="Unkles S.E."/>
            <person name="van de Wiele N."/>
            <person name="van Rossen-Uffink D."/>
            <person name="Oliveira J.V."/>
            <person name="Vesth T.C."/>
            <person name="Visser J."/>
            <person name="Yu J.-H."/>
            <person name="Zhou M."/>
            <person name="Andersen M.R."/>
            <person name="Archer D.B."/>
            <person name="Baker S.E."/>
            <person name="Benoit I."/>
            <person name="Brakhage A.A."/>
            <person name="Braus G.H."/>
            <person name="Fischer R."/>
            <person name="Frisvad J.C."/>
            <person name="Goldman G.H."/>
            <person name="Houbraken J."/>
            <person name="Oakley B."/>
            <person name="Pocsi I."/>
            <person name="Scazzocchio C."/>
            <person name="Seiboth B."/>
            <person name="vanKuyk P.A."/>
            <person name="Wortman J."/>
            <person name="Dyer P.S."/>
            <person name="Grigoriev I.V."/>
        </authorList>
    </citation>
    <scope>NUCLEOTIDE SEQUENCE [LARGE SCALE GENOMIC DNA]</scope>
    <source>
        <strain evidence="8">CBS 506.65</strain>
    </source>
</reference>
<evidence type="ECO:0000313" key="8">
    <source>
        <dbReference type="Proteomes" id="UP000184188"/>
    </source>
</evidence>
<dbReference type="Pfam" id="PF11951">
    <property type="entry name" value="Fungal_trans_2"/>
    <property type="match status" value="1"/>
</dbReference>
<proteinExistence type="predicted"/>
<feature type="domain" description="Zn(2)-C6 fungal-type" evidence="6">
    <location>
        <begin position="10"/>
        <end position="39"/>
    </location>
</feature>
<dbReference type="SUPFAM" id="SSF57701">
    <property type="entry name" value="Zn2/Cys6 DNA-binding domain"/>
    <property type="match status" value="1"/>
</dbReference>
<evidence type="ECO:0000256" key="5">
    <source>
        <dbReference type="SAM" id="MobiDB-lite"/>
    </source>
</evidence>
<dbReference type="InterPro" id="IPR021858">
    <property type="entry name" value="Fun_TF"/>
</dbReference>
<evidence type="ECO:0000313" key="7">
    <source>
        <dbReference type="EMBL" id="OJJ50239.1"/>
    </source>
</evidence>
<name>A0A1L9SSS6_9EURO</name>
<dbReference type="InterPro" id="IPR001138">
    <property type="entry name" value="Zn2Cys6_DnaBD"/>
</dbReference>
<dbReference type="PROSITE" id="PS00463">
    <property type="entry name" value="ZN2_CY6_FUNGAL_1"/>
    <property type="match status" value="1"/>
</dbReference>
<keyword evidence="1" id="KW-0805">Transcription regulation</keyword>
<sequence>MVNTGHPSRGCDTCRKRRVKCDLRRPGCERCEKLGRPCSGYRDLDQPDLIVRVMTPASFRPASWTRTKPTDETKSRRKSDLEKFKGDRKHDNNSSILFEKDPLLIRQAPESWETHVMPLIMSQLMAQVPGTTRIYGPLACFPTLLKAADSRSSLYLASYAVGYAYLANRTRLSDLVLSHRGAYGKALNALSLAIHQPETQKDDSTLLTVWLLSLYELILGTPESEEGPLNWNTHGKALAGLLRTRGREQFRSRKGCQLFLLAYHTIQIQCFQTNKPPPTEAIDWFKYFDDWETPSSRVMAPLLSFSDDALRISWRAWSRVQHQGSPDRILAELREIVQALRDLERSMEYHFGYKIVCPLWEMTANTTLKGQRLTFMQLHLCNHIDASLLRVYHNVYHLLLYAVKFASPSIDEYKEIASLQEDNISMTRARASRVLATLPDLLPEKEKRRDDTVEVNLADITRLIWPVRIVASSPVVQERQKTMAKDALRRMGHEMGIMQAVGTYFPSTNAKPF</sequence>
<gene>
    <name evidence="7" type="ORF">ASPZODRAFT_128865</name>
</gene>
<dbReference type="OrthoDB" id="4491390at2759"/>
<evidence type="ECO:0000256" key="4">
    <source>
        <dbReference type="ARBA" id="ARBA00023242"/>
    </source>
</evidence>
<dbReference type="Proteomes" id="UP000184188">
    <property type="component" value="Unassembled WGS sequence"/>
</dbReference>
<feature type="compositionally biased region" description="Basic and acidic residues" evidence="5">
    <location>
        <begin position="68"/>
        <end position="90"/>
    </location>
</feature>
<evidence type="ECO:0000256" key="2">
    <source>
        <dbReference type="ARBA" id="ARBA00023125"/>
    </source>
</evidence>
<dbReference type="InterPro" id="IPR036864">
    <property type="entry name" value="Zn2-C6_fun-type_DNA-bd_sf"/>
</dbReference>
<keyword evidence="4" id="KW-0539">Nucleus</keyword>
<feature type="region of interest" description="Disordered" evidence="5">
    <location>
        <begin position="61"/>
        <end position="90"/>
    </location>
</feature>
<dbReference type="SMART" id="SM00066">
    <property type="entry name" value="GAL4"/>
    <property type="match status" value="1"/>
</dbReference>
<keyword evidence="3" id="KW-0804">Transcription</keyword>
<dbReference type="AlphaFoldDB" id="A0A1L9SSS6"/>
<evidence type="ECO:0000256" key="1">
    <source>
        <dbReference type="ARBA" id="ARBA00023015"/>
    </source>
</evidence>
<dbReference type="GeneID" id="34608599"/>
<dbReference type="PANTHER" id="PTHR38791">
    <property type="entry name" value="ZN(II)2CYS6 TRANSCRIPTION FACTOR (EUROFUNG)-RELATED-RELATED"/>
    <property type="match status" value="1"/>
</dbReference>
<organism evidence="7 8">
    <name type="scientific">Penicilliopsis zonata CBS 506.65</name>
    <dbReference type="NCBI Taxonomy" id="1073090"/>
    <lineage>
        <taxon>Eukaryota</taxon>
        <taxon>Fungi</taxon>
        <taxon>Dikarya</taxon>
        <taxon>Ascomycota</taxon>
        <taxon>Pezizomycotina</taxon>
        <taxon>Eurotiomycetes</taxon>
        <taxon>Eurotiomycetidae</taxon>
        <taxon>Eurotiales</taxon>
        <taxon>Aspergillaceae</taxon>
        <taxon>Penicilliopsis</taxon>
    </lineage>
</organism>
<dbReference type="PROSITE" id="PS50048">
    <property type="entry name" value="ZN2_CY6_FUNGAL_2"/>
    <property type="match status" value="1"/>
</dbReference>
<dbReference type="GO" id="GO:0008270">
    <property type="term" value="F:zinc ion binding"/>
    <property type="evidence" value="ECO:0007669"/>
    <property type="project" value="InterPro"/>
</dbReference>
<accession>A0A1L9SSS6</accession>
<keyword evidence="2" id="KW-0238">DNA-binding</keyword>
<dbReference type="GO" id="GO:0000981">
    <property type="term" value="F:DNA-binding transcription factor activity, RNA polymerase II-specific"/>
    <property type="evidence" value="ECO:0007669"/>
    <property type="project" value="InterPro"/>
</dbReference>
<dbReference type="Pfam" id="PF00172">
    <property type="entry name" value="Zn_clus"/>
    <property type="match status" value="1"/>
</dbReference>
<dbReference type="EMBL" id="KV878337">
    <property type="protein sequence ID" value="OJJ50239.1"/>
    <property type="molecule type" value="Genomic_DNA"/>
</dbReference>
<dbReference type="Gene3D" id="4.10.240.10">
    <property type="entry name" value="Zn(2)-C6 fungal-type DNA-binding domain"/>
    <property type="match status" value="1"/>
</dbReference>
<dbReference type="CDD" id="cd00067">
    <property type="entry name" value="GAL4"/>
    <property type="match status" value="1"/>
</dbReference>
<evidence type="ECO:0000256" key="3">
    <source>
        <dbReference type="ARBA" id="ARBA00023163"/>
    </source>
</evidence>
<dbReference type="RefSeq" id="XP_022584749.1">
    <property type="nucleotide sequence ID" value="XM_022722134.1"/>
</dbReference>
<evidence type="ECO:0000259" key="6">
    <source>
        <dbReference type="PROSITE" id="PS50048"/>
    </source>
</evidence>
<protein>
    <recommendedName>
        <fullName evidence="6">Zn(2)-C6 fungal-type domain-containing protein</fullName>
    </recommendedName>
</protein>
<keyword evidence="8" id="KW-1185">Reference proteome</keyword>
<dbReference type="InterPro" id="IPR053175">
    <property type="entry name" value="DHMBA_Reg_Transcription_Factor"/>
</dbReference>
<dbReference type="GO" id="GO:0003677">
    <property type="term" value="F:DNA binding"/>
    <property type="evidence" value="ECO:0007669"/>
    <property type="project" value="UniProtKB-KW"/>
</dbReference>